<reference evidence="1 2" key="1">
    <citation type="submission" date="2019-02" db="EMBL/GenBank/DDBJ databases">
        <title>Deep-cultivation of Planctomycetes and their phenomic and genomic characterization uncovers novel biology.</title>
        <authorList>
            <person name="Wiegand S."/>
            <person name="Jogler M."/>
            <person name="Boedeker C."/>
            <person name="Pinto D."/>
            <person name="Vollmers J."/>
            <person name="Rivas-Marin E."/>
            <person name="Kohn T."/>
            <person name="Peeters S.H."/>
            <person name="Heuer A."/>
            <person name="Rast P."/>
            <person name="Oberbeckmann S."/>
            <person name="Bunk B."/>
            <person name="Jeske O."/>
            <person name="Meyerdierks A."/>
            <person name="Storesund J.E."/>
            <person name="Kallscheuer N."/>
            <person name="Luecker S."/>
            <person name="Lage O.M."/>
            <person name="Pohl T."/>
            <person name="Merkel B.J."/>
            <person name="Hornburger P."/>
            <person name="Mueller R.-W."/>
            <person name="Bruemmer F."/>
            <person name="Labrenz M."/>
            <person name="Spormann A.M."/>
            <person name="Op den Camp H."/>
            <person name="Overmann J."/>
            <person name="Amann R."/>
            <person name="Jetten M.S.M."/>
            <person name="Mascher T."/>
            <person name="Medema M.H."/>
            <person name="Devos D.P."/>
            <person name="Kaster A.-K."/>
            <person name="Ovreas L."/>
            <person name="Rohde M."/>
            <person name="Galperin M.Y."/>
            <person name="Jogler C."/>
        </authorList>
    </citation>
    <scope>NUCLEOTIDE SEQUENCE [LARGE SCALE GENOMIC DNA]</scope>
    <source>
        <strain evidence="1 2">CA12</strain>
    </source>
</reference>
<accession>A0A517P942</accession>
<dbReference type="OrthoDB" id="215354at2"/>
<dbReference type="Proteomes" id="UP000318741">
    <property type="component" value="Chromosome"/>
</dbReference>
<keyword evidence="2" id="KW-1185">Reference proteome</keyword>
<dbReference type="KEGG" id="acaf:CA12_19780"/>
<name>A0A517P942_9PLAN</name>
<gene>
    <name evidence="1" type="ORF">CA12_19780</name>
</gene>
<proteinExistence type="predicted"/>
<organism evidence="1 2">
    <name type="scientific">Alienimonas californiensis</name>
    <dbReference type="NCBI Taxonomy" id="2527989"/>
    <lineage>
        <taxon>Bacteria</taxon>
        <taxon>Pseudomonadati</taxon>
        <taxon>Planctomycetota</taxon>
        <taxon>Planctomycetia</taxon>
        <taxon>Planctomycetales</taxon>
        <taxon>Planctomycetaceae</taxon>
        <taxon>Alienimonas</taxon>
    </lineage>
</organism>
<dbReference type="EMBL" id="CP036265">
    <property type="protein sequence ID" value="QDT15882.1"/>
    <property type="molecule type" value="Genomic_DNA"/>
</dbReference>
<evidence type="ECO:0000313" key="2">
    <source>
        <dbReference type="Proteomes" id="UP000318741"/>
    </source>
</evidence>
<dbReference type="AlphaFoldDB" id="A0A517P942"/>
<protein>
    <submittedName>
        <fullName evidence="1">Uncharacterized protein</fullName>
    </submittedName>
</protein>
<sequence length="156" mass="17787">MQVSMTAALAYACRCSPPPVADPNAGPAMNLYERAYREAERHKWLVSERQGYDAGEGAIREWYATRWPHFCRACQLQHVAGRVRWDQFDPATFGTLHEAIASGDLLADRILDRVDAGWENLHILLWAREWGLPMKAVLTVLERIDVNRARLDPNCL</sequence>
<evidence type="ECO:0000313" key="1">
    <source>
        <dbReference type="EMBL" id="QDT15882.1"/>
    </source>
</evidence>